<dbReference type="GO" id="GO:0000166">
    <property type="term" value="F:nucleotide binding"/>
    <property type="evidence" value="ECO:0007669"/>
    <property type="project" value="InterPro"/>
</dbReference>
<evidence type="ECO:0000313" key="4">
    <source>
        <dbReference type="Proteomes" id="UP000237819"/>
    </source>
</evidence>
<reference evidence="3 4" key="1">
    <citation type="submission" date="2018-02" db="EMBL/GenBank/DDBJ databases">
        <title>Comparative genomes isolates from brazilian mangrove.</title>
        <authorList>
            <person name="Araujo J.E."/>
            <person name="Taketani R.G."/>
            <person name="Silva M.C.P."/>
            <person name="Loureco M.V."/>
            <person name="Andreote F.D."/>
        </authorList>
    </citation>
    <scope>NUCLEOTIDE SEQUENCE [LARGE SCALE GENOMIC DNA]</scope>
    <source>
        <strain evidence="3 4">Nap-Phe MGV</strain>
    </source>
</reference>
<dbReference type="EMBL" id="PUHZ01000020">
    <property type="protein sequence ID" value="PQO44298.1"/>
    <property type="molecule type" value="Genomic_DNA"/>
</dbReference>
<dbReference type="AlphaFoldDB" id="A0A2S8GIP0"/>
<accession>A0A2S8GIP0</accession>
<dbReference type="Pfam" id="PF19051">
    <property type="entry name" value="GFO_IDH_MocA_C2"/>
    <property type="match status" value="1"/>
</dbReference>
<proteinExistence type="predicted"/>
<evidence type="ECO:0000313" key="3">
    <source>
        <dbReference type="EMBL" id="PQO44298.1"/>
    </source>
</evidence>
<protein>
    <submittedName>
        <fullName evidence="3">Dehydrogenase</fullName>
    </submittedName>
</protein>
<dbReference type="InterPro" id="IPR036291">
    <property type="entry name" value="NAD(P)-bd_dom_sf"/>
</dbReference>
<evidence type="ECO:0000259" key="2">
    <source>
        <dbReference type="Pfam" id="PF19051"/>
    </source>
</evidence>
<comment type="caution">
    <text evidence="3">The sequence shown here is derived from an EMBL/GenBank/DDBJ whole genome shotgun (WGS) entry which is preliminary data.</text>
</comment>
<dbReference type="SUPFAM" id="SSF51735">
    <property type="entry name" value="NAD(P)-binding Rossmann-fold domains"/>
    <property type="match status" value="1"/>
</dbReference>
<dbReference type="InterPro" id="IPR006311">
    <property type="entry name" value="TAT_signal"/>
</dbReference>
<dbReference type="InterPro" id="IPR000683">
    <property type="entry name" value="Gfo/Idh/MocA-like_OxRdtase_N"/>
</dbReference>
<dbReference type="OrthoDB" id="255433at2"/>
<name>A0A2S8GIP0_9BACT</name>
<sequence length="443" mass="48071">MTRKTSRRRFVQQLGLAGAAIALPAASYSRVLGANEKLRVASVGTGGKGWSDLQGVAASPAVEVVALCNIDSSAPHLGRAAETYPAARTYADYRKLLDKSDDIDGVIVSTPDFMHAPVSLSAMDLGKHIFCQKPLTHTVKEARDMKLAADKKNLVTQMGNQIQSHSAYRTAVALVHAGKIGKVKEVHSWQSGQPTWPRNIDRPAGSDPVPTTVAWDLWQGVAPHRPYKSGLYHPFNWRGWQDYGTGQLGDFGCHILDPVFKSLELTAPLELTAEAPPIKPETWTDKATVYYLFPGTSRTAGDTIKVTWYDAAGVRPPAEAVTTLPKSAELPGAGSILIGEKGTLIIPHVAMPKLYLNGEETEAKYDVVDGVDHYVQWADACRGADATTSAFDYSGPLTETVLLGTVGIRFPGQKLKWDAEKMTIPGFSQAEPYLTKEYAKGWI</sequence>
<dbReference type="PANTHER" id="PTHR43818:SF10">
    <property type="entry name" value="NADH-DEPENDENT DEHYDROGENASE-RELATED"/>
    <property type="match status" value="1"/>
</dbReference>
<evidence type="ECO:0000259" key="1">
    <source>
        <dbReference type="Pfam" id="PF01408"/>
    </source>
</evidence>
<dbReference type="Gene3D" id="3.40.50.720">
    <property type="entry name" value="NAD(P)-binding Rossmann-like Domain"/>
    <property type="match status" value="1"/>
</dbReference>
<dbReference type="Proteomes" id="UP000237819">
    <property type="component" value="Unassembled WGS sequence"/>
</dbReference>
<feature type="domain" description="Gfo/Idh/MocA-like oxidoreductase bacterial type C-terminal" evidence="2">
    <location>
        <begin position="207"/>
        <end position="283"/>
    </location>
</feature>
<dbReference type="SUPFAM" id="SSF55347">
    <property type="entry name" value="Glyceraldehyde-3-phosphate dehydrogenase-like, C-terminal domain"/>
    <property type="match status" value="1"/>
</dbReference>
<dbReference type="PANTHER" id="PTHR43818">
    <property type="entry name" value="BCDNA.GH03377"/>
    <property type="match status" value="1"/>
</dbReference>
<dbReference type="Pfam" id="PF01408">
    <property type="entry name" value="GFO_IDH_MocA"/>
    <property type="match status" value="1"/>
</dbReference>
<organism evidence="3 4">
    <name type="scientific">Blastopirellula marina</name>
    <dbReference type="NCBI Taxonomy" id="124"/>
    <lineage>
        <taxon>Bacteria</taxon>
        <taxon>Pseudomonadati</taxon>
        <taxon>Planctomycetota</taxon>
        <taxon>Planctomycetia</taxon>
        <taxon>Pirellulales</taxon>
        <taxon>Pirellulaceae</taxon>
        <taxon>Blastopirellula</taxon>
    </lineage>
</organism>
<dbReference type="InterPro" id="IPR043906">
    <property type="entry name" value="Gfo/Idh/MocA_OxRdtase_bact_C"/>
</dbReference>
<feature type="domain" description="Gfo/Idh/MocA-like oxidoreductase N-terminal" evidence="1">
    <location>
        <begin position="38"/>
        <end position="159"/>
    </location>
</feature>
<dbReference type="PROSITE" id="PS51318">
    <property type="entry name" value="TAT"/>
    <property type="match status" value="1"/>
</dbReference>
<dbReference type="InterPro" id="IPR050463">
    <property type="entry name" value="Gfo/Idh/MocA_oxidrdct_glycsds"/>
</dbReference>
<dbReference type="RefSeq" id="WP_105337267.1">
    <property type="nucleotide sequence ID" value="NZ_PUHZ01000020.1"/>
</dbReference>
<gene>
    <name evidence="3" type="ORF">C5Y93_20265</name>
</gene>
<dbReference type="Gene3D" id="3.30.360.10">
    <property type="entry name" value="Dihydrodipicolinate Reductase, domain 2"/>
    <property type="match status" value="1"/>
</dbReference>